<evidence type="ECO:0000259" key="8">
    <source>
        <dbReference type="Pfam" id="PF08220"/>
    </source>
</evidence>
<dbReference type="PIRSF" id="PIRSF005485">
    <property type="entry name" value="HrcA"/>
    <property type="match status" value="1"/>
</dbReference>
<proteinExistence type="inferred from homology"/>
<dbReference type="HAMAP" id="MF_00081">
    <property type="entry name" value="HrcA"/>
    <property type="match status" value="1"/>
</dbReference>
<gene>
    <name evidence="6" type="primary">hrcA</name>
    <name evidence="9" type="ORF">SAMN04489806_2785</name>
</gene>
<accession>A0A1H4QDD1</accession>
<dbReference type="SUPFAM" id="SSF55781">
    <property type="entry name" value="GAF domain-like"/>
    <property type="match status" value="1"/>
</dbReference>
<dbReference type="STRING" id="640635.SAMN04489806_2785"/>
<dbReference type="EMBL" id="FNRY01000001">
    <property type="protein sequence ID" value="SEC17623.1"/>
    <property type="molecule type" value="Genomic_DNA"/>
</dbReference>
<dbReference type="AlphaFoldDB" id="A0A1H4QDD1"/>
<dbReference type="Gene3D" id="3.30.450.40">
    <property type="match status" value="1"/>
</dbReference>
<dbReference type="GO" id="GO:0003700">
    <property type="term" value="F:DNA-binding transcription factor activity"/>
    <property type="evidence" value="ECO:0007669"/>
    <property type="project" value="InterPro"/>
</dbReference>
<evidence type="ECO:0000313" key="10">
    <source>
        <dbReference type="Proteomes" id="UP000199183"/>
    </source>
</evidence>
<evidence type="ECO:0000259" key="7">
    <source>
        <dbReference type="Pfam" id="PF01628"/>
    </source>
</evidence>
<dbReference type="InterPro" id="IPR029016">
    <property type="entry name" value="GAF-like_dom_sf"/>
</dbReference>
<dbReference type="InterPro" id="IPR021153">
    <property type="entry name" value="HrcA_C"/>
</dbReference>
<evidence type="ECO:0000256" key="1">
    <source>
        <dbReference type="ARBA" id="ARBA00022491"/>
    </source>
</evidence>
<keyword evidence="4 6" id="KW-0804">Transcription</keyword>
<protein>
    <recommendedName>
        <fullName evidence="6">Heat-inducible transcription repressor HrcA</fullName>
    </recommendedName>
</protein>
<dbReference type="InterPro" id="IPR036388">
    <property type="entry name" value="WH-like_DNA-bd_sf"/>
</dbReference>
<evidence type="ECO:0000256" key="5">
    <source>
        <dbReference type="ARBA" id="ARBA00055319"/>
    </source>
</evidence>
<keyword evidence="1 6" id="KW-0678">Repressor</keyword>
<comment type="similarity">
    <text evidence="6">Belongs to the HrcA family.</text>
</comment>
<dbReference type="PANTHER" id="PTHR34824:SF1">
    <property type="entry name" value="HEAT-INDUCIBLE TRANSCRIPTION REPRESSOR HRCA"/>
    <property type="match status" value="1"/>
</dbReference>
<dbReference type="Proteomes" id="UP000199183">
    <property type="component" value="Unassembled WGS sequence"/>
</dbReference>
<dbReference type="Gene3D" id="3.30.390.60">
    <property type="entry name" value="Heat-inducible transcription repressor hrca homolog, domain 3"/>
    <property type="match status" value="1"/>
</dbReference>
<dbReference type="GO" id="GO:0003677">
    <property type="term" value="F:DNA binding"/>
    <property type="evidence" value="ECO:0007669"/>
    <property type="project" value="InterPro"/>
</dbReference>
<dbReference type="NCBIfam" id="TIGR00331">
    <property type="entry name" value="hrcA"/>
    <property type="match status" value="1"/>
</dbReference>
<evidence type="ECO:0000256" key="6">
    <source>
        <dbReference type="HAMAP-Rule" id="MF_00081"/>
    </source>
</evidence>
<organism evidence="9 10">
    <name type="scientific">Paramicrobacterium humi</name>
    <dbReference type="NCBI Taxonomy" id="640635"/>
    <lineage>
        <taxon>Bacteria</taxon>
        <taxon>Bacillati</taxon>
        <taxon>Actinomycetota</taxon>
        <taxon>Actinomycetes</taxon>
        <taxon>Micrococcales</taxon>
        <taxon>Microbacteriaceae</taxon>
        <taxon>Paramicrobacterium</taxon>
    </lineage>
</organism>
<dbReference type="InterPro" id="IPR023120">
    <property type="entry name" value="WHTH_transcript_rep_HrcA_IDD"/>
</dbReference>
<dbReference type="RefSeq" id="WP_091185662.1">
    <property type="nucleotide sequence ID" value="NZ_FNRY01000001.1"/>
</dbReference>
<keyword evidence="3 6" id="KW-0346">Stress response</keyword>
<dbReference type="InterPro" id="IPR002571">
    <property type="entry name" value="HrcA"/>
</dbReference>
<keyword evidence="2 6" id="KW-0805">Transcription regulation</keyword>
<dbReference type="Pfam" id="PF01628">
    <property type="entry name" value="HrcA"/>
    <property type="match status" value="1"/>
</dbReference>
<name>A0A1H4QDD1_9MICO</name>
<dbReference type="GO" id="GO:0045892">
    <property type="term" value="P:negative regulation of DNA-templated transcription"/>
    <property type="evidence" value="ECO:0007669"/>
    <property type="project" value="UniProtKB-UniRule"/>
</dbReference>
<dbReference type="OrthoDB" id="9783139at2"/>
<feature type="domain" description="Heat-inducible transcription repressor HrcA C-terminal" evidence="7">
    <location>
        <begin position="103"/>
        <end position="325"/>
    </location>
</feature>
<evidence type="ECO:0000256" key="3">
    <source>
        <dbReference type="ARBA" id="ARBA00023016"/>
    </source>
</evidence>
<comment type="function">
    <text evidence="5 6">Negative regulator of class I heat shock genes (grpE-dnaK-dnaJ and groELS operons). Prevents heat-shock induction of these operons.</text>
</comment>
<dbReference type="InterPro" id="IPR036390">
    <property type="entry name" value="WH_DNA-bd_sf"/>
</dbReference>
<evidence type="ECO:0000256" key="2">
    <source>
        <dbReference type="ARBA" id="ARBA00023015"/>
    </source>
</evidence>
<dbReference type="FunFam" id="1.10.10.10:FF:000049">
    <property type="entry name" value="Heat-inducible transcription repressor HrcA"/>
    <property type="match status" value="1"/>
</dbReference>
<dbReference type="InterPro" id="IPR001034">
    <property type="entry name" value="DeoR_HTH"/>
</dbReference>
<dbReference type="PANTHER" id="PTHR34824">
    <property type="entry name" value="HEAT-INDUCIBLE TRANSCRIPTION REPRESSOR HRCA"/>
    <property type="match status" value="1"/>
</dbReference>
<dbReference type="Pfam" id="PF08220">
    <property type="entry name" value="HTH_DeoR"/>
    <property type="match status" value="1"/>
</dbReference>
<reference evidence="9 10" key="1">
    <citation type="submission" date="2016-10" db="EMBL/GenBank/DDBJ databases">
        <authorList>
            <person name="de Groot N.N."/>
        </authorList>
    </citation>
    <scope>NUCLEOTIDE SEQUENCE [LARGE SCALE GENOMIC DNA]</scope>
    <source>
        <strain evidence="9 10">DSM 21799</strain>
    </source>
</reference>
<evidence type="ECO:0000313" key="9">
    <source>
        <dbReference type="EMBL" id="SEC17623.1"/>
    </source>
</evidence>
<feature type="domain" description="HTH deoR-type" evidence="8">
    <location>
        <begin position="16"/>
        <end position="56"/>
    </location>
</feature>
<evidence type="ECO:0000256" key="4">
    <source>
        <dbReference type="ARBA" id="ARBA00023163"/>
    </source>
</evidence>
<dbReference type="SUPFAM" id="SSF46785">
    <property type="entry name" value="Winged helix' DNA-binding domain"/>
    <property type="match status" value="1"/>
</dbReference>
<keyword evidence="10" id="KW-1185">Reference proteome</keyword>
<sequence length="344" mass="37685">MVSDRSLEVLRAIVTDYVESREPVGSKRIVERHQFGVSAATIRNDMAQLEEEELITAPHTSSGRVPTDKGYRLFVDQLADRRPLSSAQKRAIEMFLEPSADLDDVLKRTVRLLSQLTNQVALVQYPSFAHAAVRHVELVHISDGVLLVVVITDNGRVDQRLVDVEQRFDEADIDRLKHRLNSVVAAQTVEGAAARLIAELESDAEGRDERHDGMFARLAAVVIEVLGTYRQDKLVMAGAANLARTEDDFTGSIFPVLEALEQQVVLLRLFGEMQADQFGVAASIGSENAAFGLGETSVVASGYRSSAGEIARLAVLGPTRMDYAGNMAAVRAVARYLTRLLGED</sequence>
<dbReference type="Gene3D" id="1.10.10.10">
    <property type="entry name" value="Winged helix-like DNA-binding domain superfamily/Winged helix DNA-binding domain"/>
    <property type="match status" value="1"/>
</dbReference>